<keyword evidence="1" id="KW-1133">Transmembrane helix</keyword>
<feature type="transmembrane region" description="Helical" evidence="1">
    <location>
        <begin position="94"/>
        <end position="117"/>
    </location>
</feature>
<accession>A0ABP9G675</accession>
<gene>
    <name evidence="2" type="ORF">GCM10023313_34040</name>
</gene>
<dbReference type="RefSeq" id="WP_345333136.1">
    <property type="nucleotide sequence ID" value="NZ_BAABJI010000004.1"/>
</dbReference>
<protein>
    <recommendedName>
        <fullName evidence="4">ATP synthase protein I</fullName>
    </recommendedName>
</protein>
<keyword evidence="3" id="KW-1185">Reference proteome</keyword>
<sequence>MLRTLTSFIIFSICLALPPAVLVYTGNTKWVLPQFWGIFVLITALTMMLIVAVSLIQKRHPEMYAQTFLIMTVAKMVLSMALALFFTIKFKVDSVVFVLNFFYVYFLNTIFEVLVLLRNLRNQIEK</sequence>
<organism evidence="2 3">
    <name type="scientific">Mucilaginibacter defluvii</name>
    <dbReference type="NCBI Taxonomy" id="1196019"/>
    <lineage>
        <taxon>Bacteria</taxon>
        <taxon>Pseudomonadati</taxon>
        <taxon>Bacteroidota</taxon>
        <taxon>Sphingobacteriia</taxon>
        <taxon>Sphingobacteriales</taxon>
        <taxon>Sphingobacteriaceae</taxon>
        <taxon>Mucilaginibacter</taxon>
    </lineage>
</organism>
<keyword evidence="1" id="KW-0472">Membrane</keyword>
<dbReference type="Proteomes" id="UP001501436">
    <property type="component" value="Unassembled WGS sequence"/>
</dbReference>
<evidence type="ECO:0000313" key="3">
    <source>
        <dbReference type="Proteomes" id="UP001501436"/>
    </source>
</evidence>
<name>A0ABP9G675_9SPHI</name>
<dbReference type="EMBL" id="BAABJI010000004">
    <property type="protein sequence ID" value="GAA4926754.1"/>
    <property type="molecule type" value="Genomic_DNA"/>
</dbReference>
<keyword evidence="1" id="KW-0812">Transmembrane</keyword>
<evidence type="ECO:0000313" key="2">
    <source>
        <dbReference type="EMBL" id="GAA4926754.1"/>
    </source>
</evidence>
<proteinExistence type="predicted"/>
<evidence type="ECO:0000256" key="1">
    <source>
        <dbReference type="SAM" id="Phobius"/>
    </source>
</evidence>
<evidence type="ECO:0008006" key="4">
    <source>
        <dbReference type="Google" id="ProtNLM"/>
    </source>
</evidence>
<feature type="transmembrane region" description="Helical" evidence="1">
    <location>
        <begin position="68"/>
        <end position="88"/>
    </location>
</feature>
<reference evidence="3" key="1">
    <citation type="journal article" date="2019" name="Int. J. Syst. Evol. Microbiol.">
        <title>The Global Catalogue of Microorganisms (GCM) 10K type strain sequencing project: providing services to taxonomists for standard genome sequencing and annotation.</title>
        <authorList>
            <consortium name="The Broad Institute Genomics Platform"/>
            <consortium name="The Broad Institute Genome Sequencing Center for Infectious Disease"/>
            <person name="Wu L."/>
            <person name="Ma J."/>
        </authorList>
    </citation>
    <scope>NUCLEOTIDE SEQUENCE [LARGE SCALE GENOMIC DNA]</scope>
    <source>
        <strain evidence="3">JCM 18283</strain>
    </source>
</reference>
<feature type="transmembrane region" description="Helical" evidence="1">
    <location>
        <begin position="35"/>
        <end position="56"/>
    </location>
</feature>
<comment type="caution">
    <text evidence="2">The sequence shown here is derived from an EMBL/GenBank/DDBJ whole genome shotgun (WGS) entry which is preliminary data.</text>
</comment>